<feature type="binding site" evidence="9">
    <location>
        <position position="60"/>
    </location>
    <ligand>
        <name>substrate</name>
    </ligand>
</feature>
<dbReference type="EMBL" id="AE000657">
    <property type="protein sequence ID" value="AAC06626.1"/>
    <property type="molecule type" value="Genomic_DNA"/>
</dbReference>
<evidence type="ECO:0000256" key="3">
    <source>
        <dbReference type="ARBA" id="ARBA00022475"/>
    </source>
</evidence>
<feature type="binding site" evidence="10">
    <location>
        <position position="82"/>
    </location>
    <ligand>
        <name>Mg(2+)</name>
        <dbReference type="ChEBI" id="CHEBI:18420"/>
        <label>1</label>
        <note>catalytic</note>
    </ligand>
</feature>
<keyword evidence="5 9" id="KW-0479">Metal-binding</keyword>
<dbReference type="HOGENOM" id="CLU_044118_3_0_0"/>
<feature type="binding site" evidence="9">
    <location>
        <position position="80"/>
    </location>
    <ligand>
        <name>Mg(2+)</name>
        <dbReference type="ChEBI" id="CHEBI:18420"/>
        <label>2</label>
    </ligand>
</feature>
<dbReference type="RefSeq" id="WP_010880167.1">
    <property type="nucleotide sequence ID" value="NC_000918.1"/>
</dbReference>
<feature type="binding site" evidence="10">
    <location>
        <position position="80"/>
    </location>
    <ligand>
        <name>Mg(2+)</name>
        <dbReference type="ChEBI" id="CHEBI:18420"/>
        <label>1</label>
        <note>catalytic</note>
    </ligand>
</feature>
<dbReference type="GO" id="GO:0000103">
    <property type="term" value="P:sulfate assimilation"/>
    <property type="evidence" value="ECO:0000318"/>
    <property type="project" value="GO_Central"/>
</dbReference>
<keyword evidence="12" id="KW-1185">Reference proteome</keyword>
<dbReference type="PRINTS" id="PR00377">
    <property type="entry name" value="IMPHPHTASES"/>
</dbReference>
<evidence type="ECO:0000313" key="11">
    <source>
        <dbReference type="EMBL" id="AAC06626.1"/>
    </source>
</evidence>
<gene>
    <name evidence="9 11" type="primary">cysQ</name>
    <name evidence="11" type="ordered locus">aq_337</name>
</gene>
<dbReference type="FunFam" id="3.30.540.10:FF:000007">
    <property type="entry name" value="3'(2'),5'-bisphosphate nucleotidase CysQ"/>
    <property type="match status" value="1"/>
</dbReference>
<feature type="binding site" evidence="9">
    <location>
        <position position="83"/>
    </location>
    <ligand>
        <name>Mg(2+)</name>
        <dbReference type="ChEBI" id="CHEBI:18420"/>
        <label>2</label>
    </ligand>
</feature>
<dbReference type="EnsemblBacteria" id="AAC06626">
    <property type="protein sequence ID" value="AAC06626"/>
    <property type="gene ID" value="aq_337"/>
</dbReference>
<dbReference type="PANTHER" id="PTHR43028:SF5">
    <property type="entry name" value="3'(2'),5'-BISPHOSPHATE NUCLEOTIDASE 1"/>
    <property type="match status" value="1"/>
</dbReference>
<comment type="function">
    <text evidence="9">Converts adenosine-3',5'-bisphosphate (PAP) to AMP.</text>
</comment>
<dbReference type="PANTHER" id="PTHR43028">
    <property type="entry name" value="3'(2'),5'-BISPHOSPHATE NUCLEOTIDASE 1"/>
    <property type="match status" value="1"/>
</dbReference>
<dbReference type="Gene3D" id="3.30.540.10">
    <property type="entry name" value="Fructose-1,6-Bisphosphatase, subunit A, domain 1"/>
    <property type="match status" value="1"/>
</dbReference>
<dbReference type="Pfam" id="PF00459">
    <property type="entry name" value="Inositol_P"/>
    <property type="match status" value="1"/>
</dbReference>
<dbReference type="InterPro" id="IPR020583">
    <property type="entry name" value="Inositol_monoP_metal-BS"/>
</dbReference>
<feature type="binding site" evidence="9">
    <location>
        <position position="209"/>
    </location>
    <ligand>
        <name>Mg(2+)</name>
        <dbReference type="ChEBI" id="CHEBI:18420"/>
        <label>2</label>
    </ligand>
</feature>
<dbReference type="EC" id="3.1.3.7" evidence="9"/>
<keyword evidence="8 9" id="KW-0472">Membrane</keyword>
<evidence type="ECO:0000256" key="5">
    <source>
        <dbReference type="ARBA" id="ARBA00022723"/>
    </source>
</evidence>
<dbReference type="GO" id="GO:0008441">
    <property type="term" value="F:3'(2'),5'-bisphosphate nucleotidase activity"/>
    <property type="evidence" value="ECO:0000318"/>
    <property type="project" value="GO_Central"/>
</dbReference>
<keyword evidence="4 9" id="KW-0997">Cell inner membrane</keyword>
<dbReference type="CDD" id="cd01638">
    <property type="entry name" value="CysQ"/>
    <property type="match status" value="1"/>
</dbReference>
<dbReference type="PIR" id="A70330">
    <property type="entry name" value="A70330"/>
</dbReference>
<feature type="binding site" evidence="9">
    <location>
        <position position="209"/>
    </location>
    <ligand>
        <name>substrate</name>
    </ligand>
</feature>
<dbReference type="InterPro" id="IPR000760">
    <property type="entry name" value="Inositol_monophosphatase-like"/>
</dbReference>
<feature type="binding site" evidence="9">
    <location>
        <position position="80"/>
    </location>
    <ligand>
        <name>Mg(2+)</name>
        <dbReference type="ChEBI" id="CHEBI:18420"/>
        <label>1</label>
    </ligand>
</feature>
<evidence type="ECO:0000256" key="2">
    <source>
        <dbReference type="ARBA" id="ARBA00005289"/>
    </source>
</evidence>
<protein>
    <recommendedName>
        <fullName evidence="9">3'(2'),5'-bisphosphate nucleotidase CysQ</fullName>
        <ecNumber evidence="9">3.1.3.7</ecNumber>
    </recommendedName>
    <alternativeName>
        <fullName evidence="9">3'(2'),5-bisphosphonucleoside 3'(2')-phosphohydrolase</fullName>
    </alternativeName>
    <alternativeName>
        <fullName evidence="9">3'-phosphoadenosine 5'-phosphate phosphatase</fullName>
        <shortName evidence="9">PAP phosphatase</shortName>
    </alternativeName>
</protein>
<evidence type="ECO:0000256" key="4">
    <source>
        <dbReference type="ARBA" id="ARBA00022519"/>
    </source>
</evidence>
<keyword evidence="3 9" id="KW-1003">Cell membrane</keyword>
<dbReference type="OrthoDB" id="9772456at2"/>
<dbReference type="InterPro" id="IPR050725">
    <property type="entry name" value="CysQ/Inositol_MonoPase"/>
</dbReference>
<dbReference type="eggNOG" id="COG1218">
    <property type="taxonomic scope" value="Bacteria"/>
</dbReference>
<dbReference type="NCBIfam" id="TIGR01331">
    <property type="entry name" value="bisphos_cysQ"/>
    <property type="match status" value="1"/>
</dbReference>
<comment type="catalytic activity">
    <reaction evidence="1 9">
        <text>adenosine 3',5'-bisphosphate + H2O = AMP + phosphate</text>
        <dbReference type="Rhea" id="RHEA:10040"/>
        <dbReference type="ChEBI" id="CHEBI:15377"/>
        <dbReference type="ChEBI" id="CHEBI:43474"/>
        <dbReference type="ChEBI" id="CHEBI:58343"/>
        <dbReference type="ChEBI" id="CHEBI:456215"/>
        <dbReference type="EC" id="3.1.3.7"/>
    </reaction>
</comment>
<organism evidence="11 12">
    <name type="scientific">Aquifex aeolicus (strain VF5)</name>
    <dbReference type="NCBI Taxonomy" id="224324"/>
    <lineage>
        <taxon>Bacteria</taxon>
        <taxon>Pseudomonadati</taxon>
        <taxon>Aquificota</taxon>
        <taxon>Aquificia</taxon>
        <taxon>Aquificales</taxon>
        <taxon>Aquificaceae</taxon>
        <taxon>Aquifex</taxon>
    </lineage>
</organism>
<dbReference type="Gene3D" id="3.40.190.80">
    <property type="match status" value="1"/>
</dbReference>
<evidence type="ECO:0000256" key="8">
    <source>
        <dbReference type="ARBA" id="ARBA00023136"/>
    </source>
</evidence>
<sequence>MLEKVIKACKKAGEEILEVYSKEFTVEEKEDRTPVTEADRRAHRIITEELKETRIPVLSEEGKEIPFKERRKWKRFWLVDPLDGTKEFIKKNGEFTVNVALVEEGEPVLGVVYAPALEVLYFAEKGNGAYREVKGKMEKLPIGNWSRENLRVVASRSHMNEETKKFLENLEKKFGKLQFLSKGSSLKICMVAEGSADIYPRIAPTMEWDTGAGHAVAKEAGCELFVYEEGKLREPLRYNKEDLRNPSFVCLSLEIKELVEATGGFEPP</sequence>
<feature type="binding site" evidence="9">
    <location>
        <position position="60"/>
    </location>
    <ligand>
        <name>Mg(2+)</name>
        <dbReference type="ChEBI" id="CHEBI:18420"/>
        <label>1</label>
    </ligand>
</feature>
<name>O66669_AQUAE</name>
<evidence type="ECO:0000256" key="10">
    <source>
        <dbReference type="PIRSR" id="PIRSR600760-2"/>
    </source>
</evidence>
<comment type="cofactor">
    <cofactor evidence="9 10">
        <name>Mg(2+)</name>
        <dbReference type="ChEBI" id="CHEBI:18420"/>
    </cofactor>
</comment>
<dbReference type="HAMAP" id="MF_02095">
    <property type="entry name" value="CysQ"/>
    <property type="match status" value="1"/>
</dbReference>
<comment type="similarity">
    <text evidence="2 9">Belongs to the inositol monophosphatase superfamily. CysQ family.</text>
</comment>
<dbReference type="InParanoid" id="O66669"/>
<evidence type="ECO:0000313" key="12">
    <source>
        <dbReference type="Proteomes" id="UP000000798"/>
    </source>
</evidence>
<evidence type="ECO:0000256" key="9">
    <source>
        <dbReference type="HAMAP-Rule" id="MF_02095"/>
    </source>
</evidence>
<dbReference type="KEGG" id="aae:aq_337"/>
<dbReference type="GO" id="GO:0005886">
    <property type="term" value="C:plasma membrane"/>
    <property type="evidence" value="ECO:0007669"/>
    <property type="project" value="UniProtKB-SubCell"/>
</dbReference>
<dbReference type="AlphaFoldDB" id="O66669"/>
<feature type="binding site" evidence="10">
    <location>
        <position position="209"/>
    </location>
    <ligand>
        <name>Mg(2+)</name>
        <dbReference type="ChEBI" id="CHEBI:18420"/>
        <label>1</label>
        <note>catalytic</note>
    </ligand>
</feature>
<accession>O66669</accession>
<feature type="binding site" evidence="10">
    <location>
        <position position="83"/>
    </location>
    <ligand>
        <name>Mg(2+)</name>
        <dbReference type="ChEBI" id="CHEBI:18420"/>
        <label>1</label>
        <note>catalytic</note>
    </ligand>
</feature>
<dbReference type="InterPro" id="IPR006240">
    <property type="entry name" value="CysQ"/>
</dbReference>
<dbReference type="FunCoup" id="O66669">
    <property type="interactions" value="130"/>
</dbReference>
<evidence type="ECO:0000256" key="7">
    <source>
        <dbReference type="ARBA" id="ARBA00022842"/>
    </source>
</evidence>
<reference evidence="11 12" key="1">
    <citation type="journal article" date="1998" name="Nature">
        <title>The complete genome of the hyperthermophilic bacterium Aquifex aeolicus.</title>
        <authorList>
            <person name="Deckert G."/>
            <person name="Warren P.V."/>
            <person name="Gaasterland T."/>
            <person name="Young W.G."/>
            <person name="Lenox A.L."/>
            <person name="Graham D.E."/>
            <person name="Overbeek R."/>
            <person name="Snead M.A."/>
            <person name="Keller M."/>
            <person name="Aujay M."/>
            <person name="Huber R."/>
            <person name="Feldman R.A."/>
            <person name="Short J.M."/>
            <person name="Olson G.J."/>
            <person name="Swanson R.V."/>
        </authorList>
    </citation>
    <scope>NUCLEOTIDE SEQUENCE [LARGE SCALE GENOMIC DNA]</scope>
    <source>
        <strain evidence="11 12">VF5</strain>
    </source>
</reference>
<evidence type="ECO:0000256" key="6">
    <source>
        <dbReference type="ARBA" id="ARBA00022801"/>
    </source>
</evidence>
<dbReference type="GO" id="GO:0000287">
    <property type="term" value="F:magnesium ion binding"/>
    <property type="evidence" value="ECO:0007669"/>
    <property type="project" value="UniProtKB-UniRule"/>
</dbReference>
<evidence type="ECO:0000256" key="1">
    <source>
        <dbReference type="ARBA" id="ARBA00001625"/>
    </source>
</evidence>
<proteinExistence type="inferred from homology"/>
<dbReference type="SUPFAM" id="SSF56655">
    <property type="entry name" value="Carbohydrate phosphatase"/>
    <property type="match status" value="1"/>
</dbReference>
<keyword evidence="7 9" id="KW-0460">Magnesium</keyword>
<dbReference type="PROSITE" id="PS00629">
    <property type="entry name" value="IMP_1"/>
    <property type="match status" value="1"/>
</dbReference>
<dbReference type="FunFam" id="3.40.190.80:FF:000005">
    <property type="entry name" value="3'(2'),5'-bisphosphate nucleotidase CysQ"/>
    <property type="match status" value="1"/>
</dbReference>
<keyword evidence="6 9" id="KW-0378">Hydrolase</keyword>
<dbReference type="GO" id="GO:0050427">
    <property type="term" value="P:3'-phosphoadenosine 5'-phosphosulfate metabolic process"/>
    <property type="evidence" value="ECO:0000318"/>
    <property type="project" value="GO_Central"/>
</dbReference>
<comment type="subcellular location">
    <subcellularLocation>
        <location evidence="9">Cell inner membrane</location>
        <topology evidence="9">Peripheral membrane protein</topology>
        <orientation evidence="9">Cytoplasmic side</orientation>
    </subcellularLocation>
</comment>
<dbReference type="Proteomes" id="UP000000798">
    <property type="component" value="Chromosome"/>
</dbReference>
<feature type="binding site" evidence="9">
    <location>
        <begin position="82"/>
        <end position="85"/>
    </location>
    <ligand>
        <name>substrate</name>
    </ligand>
</feature>
<feature type="binding site" evidence="9">
    <location>
        <position position="82"/>
    </location>
    <ligand>
        <name>Mg(2+)</name>
        <dbReference type="ChEBI" id="CHEBI:18420"/>
        <label>1</label>
    </ligand>
</feature>
<dbReference type="STRING" id="224324.aq_337"/>
<feature type="binding site" evidence="10">
    <location>
        <position position="60"/>
    </location>
    <ligand>
        <name>Mg(2+)</name>
        <dbReference type="ChEBI" id="CHEBI:18420"/>
        <label>1</label>
        <note>catalytic</note>
    </ligand>
</feature>